<dbReference type="InterPro" id="IPR036390">
    <property type="entry name" value="WH_DNA-bd_sf"/>
</dbReference>
<dbReference type="Gene3D" id="1.10.10.10">
    <property type="entry name" value="Winged helix-like DNA-binding domain superfamily/Winged helix DNA-binding domain"/>
    <property type="match status" value="1"/>
</dbReference>
<dbReference type="InterPro" id="IPR050707">
    <property type="entry name" value="HTH_MetabolicPath_Reg"/>
</dbReference>
<organism evidence="5 6">
    <name type="scientific">Sphingomonas yantingensis</name>
    <dbReference type="NCBI Taxonomy" id="1241761"/>
    <lineage>
        <taxon>Bacteria</taxon>
        <taxon>Pseudomonadati</taxon>
        <taxon>Pseudomonadota</taxon>
        <taxon>Alphaproteobacteria</taxon>
        <taxon>Sphingomonadales</taxon>
        <taxon>Sphingomonadaceae</taxon>
        <taxon>Sphingomonas</taxon>
    </lineage>
</organism>
<dbReference type="InterPro" id="IPR036388">
    <property type="entry name" value="WH-like_DNA-bd_sf"/>
</dbReference>
<evidence type="ECO:0000313" key="5">
    <source>
        <dbReference type="EMBL" id="MBB5698615.1"/>
    </source>
</evidence>
<evidence type="ECO:0000313" key="6">
    <source>
        <dbReference type="Proteomes" id="UP000557739"/>
    </source>
</evidence>
<dbReference type="Pfam" id="PF01614">
    <property type="entry name" value="IclR_C"/>
    <property type="match status" value="1"/>
</dbReference>
<keyword evidence="6" id="KW-1185">Reference proteome</keyword>
<dbReference type="InterPro" id="IPR014757">
    <property type="entry name" value="Tscrpt_reg_IclR_C"/>
</dbReference>
<dbReference type="GO" id="GO:0003677">
    <property type="term" value="F:DNA binding"/>
    <property type="evidence" value="ECO:0007669"/>
    <property type="project" value="UniProtKB-KW"/>
</dbReference>
<accession>A0A7W9AQ79</accession>
<proteinExistence type="predicted"/>
<evidence type="ECO:0000259" key="4">
    <source>
        <dbReference type="PROSITE" id="PS51078"/>
    </source>
</evidence>
<dbReference type="GO" id="GO:0003700">
    <property type="term" value="F:DNA-binding transcription factor activity"/>
    <property type="evidence" value="ECO:0007669"/>
    <property type="project" value="TreeGrafter"/>
</dbReference>
<evidence type="ECO:0000256" key="1">
    <source>
        <dbReference type="ARBA" id="ARBA00023015"/>
    </source>
</evidence>
<name>A0A7W9AQ79_9SPHN</name>
<dbReference type="InterPro" id="IPR005471">
    <property type="entry name" value="Tscrpt_reg_IclR_N"/>
</dbReference>
<dbReference type="PROSITE" id="PS51078">
    <property type="entry name" value="ICLR_ED"/>
    <property type="match status" value="1"/>
</dbReference>
<evidence type="ECO:0000256" key="3">
    <source>
        <dbReference type="ARBA" id="ARBA00023163"/>
    </source>
</evidence>
<feature type="domain" description="IclR-ED" evidence="4">
    <location>
        <begin position="44"/>
        <end position="227"/>
    </location>
</feature>
<gene>
    <name evidence="5" type="ORF">FHR19_001960</name>
</gene>
<keyword evidence="2 5" id="KW-0238">DNA-binding</keyword>
<sequence>MTTAEIARRTGLSQPTVWRLCYTLIESGFLVRAPAGAGLRIGAPALTLGYAAARGLDAPALAMPYMQRILERTGGSTTLSLRQGSEMVAVEQLNGDFVVRDQPVGWRAPIDTVSAGLAVLAALPPAAREAGIAAIDHPDAARRERHRARIEAAVEALARDGAVRLGQILDGRYTAVAVPLFETGTEPATQWALTCGGLAASWTAEDLDRAAAVLVETRALLAPAFAALAG</sequence>
<reference evidence="5 6" key="1">
    <citation type="submission" date="2020-08" db="EMBL/GenBank/DDBJ databases">
        <title>Genomic Encyclopedia of Type Strains, Phase IV (KMG-IV): sequencing the most valuable type-strain genomes for metagenomic binning, comparative biology and taxonomic classification.</title>
        <authorList>
            <person name="Goeker M."/>
        </authorList>
    </citation>
    <scope>NUCLEOTIDE SEQUENCE [LARGE SCALE GENOMIC DNA]</scope>
    <source>
        <strain evidence="5 6">DSM 27244</strain>
    </source>
</reference>
<dbReference type="PANTHER" id="PTHR30136:SF33">
    <property type="entry name" value="TRANSCRIPTIONAL REGULATORY PROTEIN"/>
    <property type="match status" value="1"/>
</dbReference>
<comment type="caution">
    <text evidence="5">The sequence shown here is derived from an EMBL/GenBank/DDBJ whole genome shotgun (WGS) entry which is preliminary data.</text>
</comment>
<dbReference type="Pfam" id="PF09339">
    <property type="entry name" value="HTH_IclR"/>
    <property type="match status" value="1"/>
</dbReference>
<dbReference type="SUPFAM" id="SSF46785">
    <property type="entry name" value="Winged helix' DNA-binding domain"/>
    <property type="match status" value="1"/>
</dbReference>
<dbReference type="SUPFAM" id="SSF55781">
    <property type="entry name" value="GAF domain-like"/>
    <property type="match status" value="1"/>
</dbReference>
<dbReference type="InterPro" id="IPR029016">
    <property type="entry name" value="GAF-like_dom_sf"/>
</dbReference>
<dbReference type="Proteomes" id="UP000557739">
    <property type="component" value="Unassembled WGS sequence"/>
</dbReference>
<dbReference type="Gene3D" id="3.30.450.40">
    <property type="match status" value="1"/>
</dbReference>
<protein>
    <submittedName>
        <fullName evidence="5">DNA-binding IclR family transcriptional regulator</fullName>
    </submittedName>
</protein>
<keyword evidence="1" id="KW-0805">Transcription regulation</keyword>
<dbReference type="EMBL" id="JACIJJ010000002">
    <property type="protein sequence ID" value="MBB5698615.1"/>
    <property type="molecule type" value="Genomic_DNA"/>
</dbReference>
<dbReference type="AlphaFoldDB" id="A0A7W9AQ79"/>
<dbReference type="PANTHER" id="PTHR30136">
    <property type="entry name" value="HELIX-TURN-HELIX TRANSCRIPTIONAL REGULATOR, ICLR FAMILY"/>
    <property type="match status" value="1"/>
</dbReference>
<keyword evidence="3" id="KW-0804">Transcription</keyword>
<evidence type="ECO:0000256" key="2">
    <source>
        <dbReference type="ARBA" id="ARBA00023125"/>
    </source>
</evidence>
<dbReference type="GO" id="GO:0045892">
    <property type="term" value="P:negative regulation of DNA-templated transcription"/>
    <property type="evidence" value="ECO:0007669"/>
    <property type="project" value="TreeGrafter"/>
</dbReference>